<dbReference type="WBParaSite" id="PTRK_0000291700.1">
    <property type="protein sequence ID" value="PTRK_0000291700.1"/>
    <property type="gene ID" value="PTRK_0000291700"/>
</dbReference>
<evidence type="ECO:0000256" key="2">
    <source>
        <dbReference type="SAM" id="Phobius"/>
    </source>
</evidence>
<feature type="region of interest" description="Disordered" evidence="1">
    <location>
        <begin position="50"/>
        <end position="78"/>
    </location>
</feature>
<evidence type="ECO:0000313" key="3">
    <source>
        <dbReference type="Proteomes" id="UP000038045"/>
    </source>
</evidence>
<keyword evidence="2" id="KW-1133">Transmembrane helix</keyword>
<dbReference type="Proteomes" id="UP000038045">
    <property type="component" value="Unplaced"/>
</dbReference>
<dbReference type="AlphaFoldDB" id="A0A0N4Z6W1"/>
<keyword evidence="2" id="KW-0472">Membrane</keyword>
<reference evidence="4" key="1">
    <citation type="submission" date="2017-02" db="UniProtKB">
        <authorList>
            <consortium name="WormBaseParasite"/>
        </authorList>
    </citation>
    <scope>IDENTIFICATION</scope>
</reference>
<name>A0A0N4Z6W1_PARTI</name>
<keyword evidence="3" id="KW-1185">Reference proteome</keyword>
<feature type="transmembrane region" description="Helical" evidence="2">
    <location>
        <begin position="12"/>
        <end position="35"/>
    </location>
</feature>
<keyword evidence="2" id="KW-0812">Transmembrane</keyword>
<protein>
    <submittedName>
        <fullName evidence="4">Uncharacterized protein</fullName>
    </submittedName>
</protein>
<sequence>MSTECPDSPFVLSMYFALGYCIIAAIACVTMFLLLKKKLKSLDAIKNAKMNDEKDGENSKDGNLSKSKNTSGDGTETK</sequence>
<organism evidence="3 4">
    <name type="scientific">Parastrongyloides trichosuri</name>
    <name type="common">Possum-specific nematode worm</name>
    <dbReference type="NCBI Taxonomy" id="131310"/>
    <lineage>
        <taxon>Eukaryota</taxon>
        <taxon>Metazoa</taxon>
        <taxon>Ecdysozoa</taxon>
        <taxon>Nematoda</taxon>
        <taxon>Chromadorea</taxon>
        <taxon>Rhabditida</taxon>
        <taxon>Tylenchina</taxon>
        <taxon>Panagrolaimomorpha</taxon>
        <taxon>Strongyloidoidea</taxon>
        <taxon>Strongyloididae</taxon>
        <taxon>Parastrongyloides</taxon>
    </lineage>
</organism>
<feature type="compositionally biased region" description="Basic and acidic residues" evidence="1">
    <location>
        <begin position="50"/>
        <end position="60"/>
    </location>
</feature>
<accession>A0A0N4Z6W1</accession>
<evidence type="ECO:0000256" key="1">
    <source>
        <dbReference type="SAM" id="MobiDB-lite"/>
    </source>
</evidence>
<proteinExistence type="predicted"/>
<evidence type="ECO:0000313" key="4">
    <source>
        <dbReference type="WBParaSite" id="PTRK_0000291700.1"/>
    </source>
</evidence>
<feature type="compositionally biased region" description="Polar residues" evidence="1">
    <location>
        <begin position="61"/>
        <end position="78"/>
    </location>
</feature>